<evidence type="ECO:0000259" key="1">
    <source>
        <dbReference type="PROSITE" id="PS51977"/>
    </source>
</evidence>
<dbReference type="RefSeq" id="WP_181478276.1">
    <property type="nucleotide sequence ID" value="NZ_CP056697.1"/>
</dbReference>
<dbReference type="PANTHER" id="PTHR30634">
    <property type="entry name" value="OUTER MEMBRANE LOLAB LIPOPROTEIN INSERTION APPARATUS"/>
    <property type="match status" value="1"/>
</dbReference>
<dbReference type="Gene3D" id="2.20.140.10">
    <property type="entry name" value="WGR domain"/>
    <property type="match status" value="1"/>
</dbReference>
<dbReference type="SMART" id="SM00773">
    <property type="entry name" value="WGR"/>
    <property type="match status" value="1"/>
</dbReference>
<dbReference type="EMBL" id="JABXPT010000001">
    <property type="protein sequence ID" value="MBA7896886.1"/>
    <property type="molecule type" value="Genomic_DNA"/>
</dbReference>
<dbReference type="InterPro" id="IPR025406">
    <property type="entry name" value="DUF4132"/>
</dbReference>
<dbReference type="PROSITE" id="PS51977">
    <property type="entry name" value="WGR"/>
    <property type="match status" value="1"/>
</dbReference>
<dbReference type="PANTHER" id="PTHR30634:SF13">
    <property type="entry name" value="PROTEIN YEHF"/>
    <property type="match status" value="1"/>
</dbReference>
<dbReference type="Pfam" id="PF13569">
    <property type="entry name" value="DUF4132"/>
    <property type="match status" value="1"/>
</dbReference>
<sequence>MRQFIYQDEKSHKFWMVEPHGNELHISWGKVGTNGQSQVKNFADAAAAEKAELKLIAEKTKKGYVEDASANVNLPPATKARVTPEVETPPVNKNKCPWLADDATIPVTDDINRFAFPHRRRPREIGYLYKDGEIWKRIADNTNMYLPYKRYTSYPENWQQAFAELQMRIQQNQNSGSLQSDAALLWRFWHSYFADELVDDLVVHRGLETTVEIAILSLQLIAISNELSREYEVNVTTDIAPDLEIESRPDWHQRLCHYLSLASEDEWQRCVDKVLTAIPSLSPARQPFAALLIPERPDIANAMALRYVDQNVPAMTWLRLVVTDNAALSTAEKYDFPPLYRDFRAYLAMLLANHGICGVSRILLELTEDHSDNPTYLFERISETEDLVKWLWKTNHPDAIQILILGVIGKKKHQEYLSKACQKHPAAAIAAYATLLAIHEDAQWRNALVKLITATPELVCDVIPWVNAKAAGILSECRPQPVTDECEYATADMLPELFVSPPWMTKEKNTQAFNLPVLPVPSVSDITPEITKKLTRTYLVTRFQQIAQQQATKQTLFTDMPPMEKASWETHLVPLTPEQQILWCLGFDEWMKGEGEGKYEKIPPPQSAIDALLRFDFPALKEEFTRYHNQHSDHWHSWNAWHLYALCYLPGKQSIEFLNKIINEERFKGELDILAIFGSAAIPAFMTCVQREPQRLWIFTLFLGVSELALPMAQRLQKKMSYEDARNWLTDYPRHATAGLLPVALGKQGKDRDCARQALRLLVKLNQRETIEEIAQGYNQPDVLAALATLFDCDPLEEYPAKIAPLPGFYQFTLWRRPRLKSNNLPLPDDAMRHLGTMLSFPRDITPYAGLAIIKETFTRESLADFGWDLYTAWTEAGAPAKENWAFTSLGILGNDDTARKLTPLIRAWPGESQHKRAVYGLDVLANIGSDIALMLLNGIAQKIKFVALQEHASDKINMVAENRGLTMAELEDRLAPDLGLDINGSLTLDFGSRQFTVGFDETLKPVVRDENDKVLKDLPKPNQSDDKTLSTDAVILFKQLKKDVRAIASQQITRLEQAMCQCRRWTAEQFRLFLVEHPLMCHLTRRLLWGVYNDENTLIACFRVAEDSTYSDAQDELFTLPAGNIGIPHVLEIPAESAAAFRQIYADYELLPPFQQLDRGNYRLADNERSAHELTRWGGRLCQAGRIVGLERRGWQRLEESGSVYAMRKSTPYGDLELETEPFSLIYGETGYGDLLPVESVKMTSPGERYSTQPSLTFSALDAITASELINDIESLFD</sequence>
<dbReference type="AlphaFoldDB" id="A0A7W3AGY4"/>
<reference evidence="2 3" key="1">
    <citation type="submission" date="2020-06" db="EMBL/GenBank/DDBJ databases">
        <title>REHAB project genomes.</title>
        <authorList>
            <person name="Shaw L.P."/>
        </authorList>
    </citation>
    <scope>NUCLEOTIDE SEQUENCE [LARGE SCALE GENOMIC DNA]</scope>
    <source>
        <strain evidence="2 3">RHBSTW-00604</strain>
    </source>
</reference>
<organism evidence="2 3">
    <name type="scientific">Escherichia marmotae</name>
    <dbReference type="NCBI Taxonomy" id="1499973"/>
    <lineage>
        <taxon>Bacteria</taxon>
        <taxon>Pseudomonadati</taxon>
        <taxon>Pseudomonadota</taxon>
        <taxon>Gammaproteobacteria</taxon>
        <taxon>Enterobacterales</taxon>
        <taxon>Enterobacteriaceae</taxon>
        <taxon>Escherichia</taxon>
    </lineage>
</organism>
<dbReference type="InterPro" id="IPR049809">
    <property type="entry name" value="YehF/YfeS-like_WGR"/>
</dbReference>
<name>A0A7W3AGY4_9ESCH</name>
<comment type="caution">
    <text evidence="2">The sequence shown here is derived from an EMBL/GenBank/DDBJ whole genome shotgun (WGS) entry which is preliminary data.</text>
</comment>
<dbReference type="Proteomes" id="UP000518474">
    <property type="component" value="Unassembled WGS sequence"/>
</dbReference>
<dbReference type="InterPro" id="IPR008893">
    <property type="entry name" value="WGR_domain"/>
</dbReference>
<evidence type="ECO:0000313" key="2">
    <source>
        <dbReference type="EMBL" id="MBA7896886.1"/>
    </source>
</evidence>
<dbReference type="SUPFAM" id="SSF142921">
    <property type="entry name" value="WGR domain-like"/>
    <property type="match status" value="1"/>
</dbReference>
<dbReference type="InterPro" id="IPR036930">
    <property type="entry name" value="WGR_dom_sf"/>
</dbReference>
<dbReference type="InterPro" id="IPR050458">
    <property type="entry name" value="LolB"/>
</dbReference>
<gene>
    <name evidence="2" type="ORF">HV245_01545</name>
</gene>
<accession>A0A7W3AGY4</accession>
<dbReference type="Pfam" id="PF05406">
    <property type="entry name" value="WGR"/>
    <property type="match status" value="1"/>
</dbReference>
<proteinExistence type="predicted"/>
<dbReference type="CDD" id="cd07996">
    <property type="entry name" value="WGR_MMR_like"/>
    <property type="match status" value="1"/>
</dbReference>
<protein>
    <submittedName>
        <fullName evidence="2">WGR and DUF4132 domain-containing protein</fullName>
    </submittedName>
</protein>
<feature type="domain" description="WGR" evidence="1">
    <location>
        <begin position="1"/>
        <end position="78"/>
    </location>
</feature>
<evidence type="ECO:0000313" key="3">
    <source>
        <dbReference type="Proteomes" id="UP000518474"/>
    </source>
</evidence>